<evidence type="ECO:0000313" key="1">
    <source>
        <dbReference type="EMBL" id="EFO13573.2"/>
    </source>
</evidence>
<organism evidence="1">
    <name type="scientific">Loa loa</name>
    <name type="common">Eye worm</name>
    <name type="synonym">Filaria loa</name>
    <dbReference type="NCBI Taxonomy" id="7209"/>
    <lineage>
        <taxon>Eukaryota</taxon>
        <taxon>Metazoa</taxon>
        <taxon>Ecdysozoa</taxon>
        <taxon>Nematoda</taxon>
        <taxon>Chromadorea</taxon>
        <taxon>Rhabditida</taxon>
        <taxon>Spirurina</taxon>
        <taxon>Spiruromorpha</taxon>
        <taxon>Filarioidea</taxon>
        <taxon>Onchocercidae</taxon>
        <taxon>Loa</taxon>
    </lineage>
</organism>
<dbReference type="KEGG" id="loa:LOAG_14955"/>
<gene>
    <name evidence="1" type="ORF">LOAG_14955</name>
</gene>
<dbReference type="GeneID" id="9952440"/>
<accession>A0A1S0TI18</accession>
<dbReference type="RefSeq" id="XP_003150496.2">
    <property type="nucleotide sequence ID" value="XM_003150448.2"/>
</dbReference>
<proteinExistence type="predicted"/>
<protein>
    <submittedName>
        <fullName evidence="1">Uncharacterized protein</fullName>
    </submittedName>
</protein>
<name>A0A1S0TI18_LOALO</name>
<dbReference type="EMBL" id="JH712114">
    <property type="protein sequence ID" value="EFO13573.2"/>
    <property type="molecule type" value="Genomic_DNA"/>
</dbReference>
<dbReference type="InParanoid" id="A0A1S0TI18"/>
<sequence>MRKRKYRKALRVDWKQTEMGKHTFEMSMKVNDARPPRAHIAALCITASAFRVVIYGAPCGKS</sequence>
<dbReference type="AlphaFoldDB" id="A0A1S0TI18"/>
<reference evidence="1" key="1">
    <citation type="submission" date="2012-04" db="EMBL/GenBank/DDBJ databases">
        <title>The Genome Sequence of Loa loa.</title>
        <authorList>
            <consortium name="The Broad Institute Genome Sequencing Platform"/>
            <consortium name="Broad Institute Genome Sequencing Center for Infectious Disease"/>
            <person name="Nutman T.B."/>
            <person name="Fink D.L."/>
            <person name="Russ C."/>
            <person name="Young S."/>
            <person name="Zeng Q."/>
            <person name="Gargeya S."/>
            <person name="Alvarado L."/>
            <person name="Berlin A."/>
            <person name="Chapman S.B."/>
            <person name="Chen Z."/>
            <person name="Freedman E."/>
            <person name="Gellesch M."/>
            <person name="Goldberg J."/>
            <person name="Griggs A."/>
            <person name="Gujja S."/>
            <person name="Heilman E.R."/>
            <person name="Heiman D."/>
            <person name="Howarth C."/>
            <person name="Mehta T."/>
            <person name="Neiman D."/>
            <person name="Pearson M."/>
            <person name="Roberts A."/>
            <person name="Saif S."/>
            <person name="Shea T."/>
            <person name="Shenoy N."/>
            <person name="Sisk P."/>
            <person name="Stolte C."/>
            <person name="Sykes S."/>
            <person name="White J."/>
            <person name="Yandava C."/>
            <person name="Haas B."/>
            <person name="Henn M.R."/>
            <person name="Nusbaum C."/>
            <person name="Birren B."/>
        </authorList>
    </citation>
    <scope>NUCLEOTIDE SEQUENCE [LARGE SCALE GENOMIC DNA]</scope>
</reference>
<dbReference type="CTD" id="9952440"/>